<name>A0A0E9XQM1_ANGAN</name>
<protein>
    <submittedName>
        <fullName evidence="2">Uncharacterized protein</fullName>
    </submittedName>
</protein>
<evidence type="ECO:0000313" key="2">
    <source>
        <dbReference type="EMBL" id="JAI04156.1"/>
    </source>
</evidence>
<evidence type="ECO:0000256" key="1">
    <source>
        <dbReference type="SAM" id="MobiDB-lite"/>
    </source>
</evidence>
<dbReference type="AlphaFoldDB" id="A0A0E9XQM1"/>
<feature type="compositionally biased region" description="Low complexity" evidence="1">
    <location>
        <begin position="12"/>
        <end position="25"/>
    </location>
</feature>
<reference evidence="2" key="1">
    <citation type="submission" date="2014-11" db="EMBL/GenBank/DDBJ databases">
        <authorList>
            <person name="Amaro Gonzalez C."/>
        </authorList>
    </citation>
    <scope>NUCLEOTIDE SEQUENCE</scope>
</reference>
<sequence length="58" mass="6821">MYHSWWRRRSSSRSCNGSYNRSCSGRPNRSRDWGRSRSRCSSCCGCSGRRSGRRNTRI</sequence>
<proteinExistence type="predicted"/>
<accession>A0A0E9XQM1</accession>
<dbReference type="EMBL" id="GBXM01004422">
    <property type="protein sequence ID" value="JAI04156.1"/>
    <property type="molecule type" value="Transcribed_RNA"/>
</dbReference>
<reference evidence="2" key="2">
    <citation type="journal article" date="2015" name="Fish Shellfish Immunol.">
        <title>Early steps in the European eel (Anguilla anguilla)-Vibrio vulnificus interaction in the gills: Role of the RtxA13 toxin.</title>
        <authorList>
            <person name="Callol A."/>
            <person name="Pajuelo D."/>
            <person name="Ebbesson L."/>
            <person name="Teles M."/>
            <person name="MacKenzie S."/>
            <person name="Amaro C."/>
        </authorList>
    </citation>
    <scope>NUCLEOTIDE SEQUENCE</scope>
</reference>
<organism evidence="2">
    <name type="scientific">Anguilla anguilla</name>
    <name type="common">European freshwater eel</name>
    <name type="synonym">Muraena anguilla</name>
    <dbReference type="NCBI Taxonomy" id="7936"/>
    <lineage>
        <taxon>Eukaryota</taxon>
        <taxon>Metazoa</taxon>
        <taxon>Chordata</taxon>
        <taxon>Craniata</taxon>
        <taxon>Vertebrata</taxon>
        <taxon>Euteleostomi</taxon>
        <taxon>Actinopterygii</taxon>
        <taxon>Neopterygii</taxon>
        <taxon>Teleostei</taxon>
        <taxon>Anguilliformes</taxon>
        <taxon>Anguillidae</taxon>
        <taxon>Anguilla</taxon>
    </lineage>
</organism>
<feature type="region of interest" description="Disordered" evidence="1">
    <location>
        <begin position="1"/>
        <end position="58"/>
    </location>
</feature>
<feature type="compositionally biased region" description="Basic residues" evidence="1">
    <location>
        <begin position="1"/>
        <end position="11"/>
    </location>
</feature>